<evidence type="ECO:0000256" key="1">
    <source>
        <dbReference type="SAM" id="MobiDB-lite"/>
    </source>
</evidence>
<dbReference type="RefSeq" id="WP_331845486.1">
    <property type="nucleotide sequence ID" value="NZ_JAZHPZ010000002.1"/>
</dbReference>
<gene>
    <name evidence="2" type="ORF">V3851_05340</name>
</gene>
<dbReference type="EMBL" id="JAZHPZ010000002">
    <property type="protein sequence ID" value="MEF2965250.1"/>
    <property type="molecule type" value="Genomic_DNA"/>
</dbReference>
<name>A0ABU7VP48_9BACL</name>
<feature type="region of interest" description="Disordered" evidence="1">
    <location>
        <begin position="1"/>
        <end position="23"/>
    </location>
</feature>
<organism evidence="2 3">
    <name type="scientific">Paenibacillus haidiansis</name>
    <dbReference type="NCBI Taxonomy" id="1574488"/>
    <lineage>
        <taxon>Bacteria</taxon>
        <taxon>Bacillati</taxon>
        <taxon>Bacillota</taxon>
        <taxon>Bacilli</taxon>
        <taxon>Bacillales</taxon>
        <taxon>Paenibacillaceae</taxon>
        <taxon>Paenibacillus</taxon>
    </lineage>
</organism>
<protein>
    <submittedName>
        <fullName evidence="2">Uncharacterized protein</fullName>
    </submittedName>
</protein>
<dbReference type="Proteomes" id="UP001306950">
    <property type="component" value="Unassembled WGS sequence"/>
</dbReference>
<proteinExistence type="predicted"/>
<keyword evidence="3" id="KW-1185">Reference proteome</keyword>
<evidence type="ECO:0000313" key="2">
    <source>
        <dbReference type="EMBL" id="MEF2965250.1"/>
    </source>
</evidence>
<sequence length="40" mass="5036">MEQQPEQQEKQQQSQHDSMQWEEERLLTVDDILEFYARRQ</sequence>
<comment type="caution">
    <text evidence="2">The sequence shown here is derived from an EMBL/GenBank/DDBJ whole genome shotgun (WGS) entry which is preliminary data.</text>
</comment>
<feature type="compositionally biased region" description="Low complexity" evidence="1">
    <location>
        <begin position="1"/>
        <end position="15"/>
    </location>
</feature>
<evidence type="ECO:0000313" key="3">
    <source>
        <dbReference type="Proteomes" id="UP001306950"/>
    </source>
</evidence>
<accession>A0ABU7VP48</accession>
<reference evidence="2 3" key="1">
    <citation type="submission" date="2024-02" db="EMBL/GenBank/DDBJ databases">
        <title>A nitrogen-fixing paenibacillus bacterium.</title>
        <authorList>
            <person name="Zhang W.L."/>
            <person name="Chen S.F."/>
        </authorList>
    </citation>
    <scope>NUCLEOTIDE SEQUENCE [LARGE SCALE GENOMIC DNA]</scope>
    <source>
        <strain evidence="2 3">M1</strain>
    </source>
</reference>